<dbReference type="EMBL" id="MWBO01000026">
    <property type="protein sequence ID" value="OQA52626.1"/>
    <property type="molecule type" value="Genomic_DNA"/>
</dbReference>
<name>A0A1V5SDM4_9BACT</name>
<dbReference type="AlphaFoldDB" id="A0A1V5SDM4"/>
<sequence length="80" mass="8751">MNNKYIGFIAGFLITLAVVIFLALNLGGQSDNQATDESADSTESIVEEVRVNSEGLENNGDLPKIITQEEIERANPFDSY</sequence>
<dbReference type="Proteomes" id="UP000485367">
    <property type="component" value="Unassembled WGS sequence"/>
</dbReference>
<keyword evidence="2" id="KW-0812">Transmembrane</keyword>
<gene>
    <name evidence="3" type="ORF">BWY43_00415</name>
</gene>
<proteinExistence type="predicted"/>
<feature type="region of interest" description="Disordered" evidence="1">
    <location>
        <begin position="31"/>
        <end position="68"/>
    </location>
</feature>
<comment type="caution">
    <text evidence="3">The sequence shown here is derived from an EMBL/GenBank/DDBJ whole genome shotgun (WGS) entry which is preliminary data.</text>
</comment>
<protein>
    <submittedName>
        <fullName evidence="3">Uncharacterized protein</fullName>
    </submittedName>
</protein>
<evidence type="ECO:0000313" key="3">
    <source>
        <dbReference type="EMBL" id="OQA52626.1"/>
    </source>
</evidence>
<feature type="compositionally biased region" description="Polar residues" evidence="1">
    <location>
        <begin position="31"/>
        <end position="44"/>
    </location>
</feature>
<accession>A0A1V5SDM4</accession>
<evidence type="ECO:0000256" key="1">
    <source>
        <dbReference type="SAM" id="MobiDB-lite"/>
    </source>
</evidence>
<feature type="transmembrane region" description="Helical" evidence="2">
    <location>
        <begin position="6"/>
        <end position="24"/>
    </location>
</feature>
<organism evidence="3">
    <name type="scientific">candidate division WS2 bacterium ADurb.Bin280</name>
    <dbReference type="NCBI Taxonomy" id="1852829"/>
    <lineage>
        <taxon>Bacteria</taxon>
        <taxon>candidate division WS2</taxon>
    </lineage>
</organism>
<keyword evidence="2" id="KW-0472">Membrane</keyword>
<evidence type="ECO:0000256" key="2">
    <source>
        <dbReference type="SAM" id="Phobius"/>
    </source>
</evidence>
<reference evidence="3" key="1">
    <citation type="submission" date="2017-02" db="EMBL/GenBank/DDBJ databases">
        <title>Delving into the versatile metabolic prowess of the omnipresent phylum Bacteroidetes.</title>
        <authorList>
            <person name="Nobu M.K."/>
            <person name="Mei R."/>
            <person name="Narihiro T."/>
            <person name="Kuroda K."/>
            <person name="Liu W.-T."/>
        </authorList>
    </citation>
    <scope>NUCLEOTIDE SEQUENCE</scope>
    <source>
        <strain evidence="3">ADurb.Bin280</strain>
    </source>
</reference>
<keyword evidence="2" id="KW-1133">Transmembrane helix</keyword>